<organism evidence="7 8">
    <name type="scientific">Acacia crassicarpa</name>
    <name type="common">northern wattle</name>
    <dbReference type="NCBI Taxonomy" id="499986"/>
    <lineage>
        <taxon>Eukaryota</taxon>
        <taxon>Viridiplantae</taxon>
        <taxon>Streptophyta</taxon>
        <taxon>Embryophyta</taxon>
        <taxon>Tracheophyta</taxon>
        <taxon>Spermatophyta</taxon>
        <taxon>Magnoliopsida</taxon>
        <taxon>eudicotyledons</taxon>
        <taxon>Gunneridae</taxon>
        <taxon>Pentapetalae</taxon>
        <taxon>rosids</taxon>
        <taxon>fabids</taxon>
        <taxon>Fabales</taxon>
        <taxon>Fabaceae</taxon>
        <taxon>Caesalpinioideae</taxon>
        <taxon>mimosoid clade</taxon>
        <taxon>Acacieae</taxon>
        <taxon>Acacia</taxon>
    </lineage>
</organism>
<evidence type="ECO:0000256" key="1">
    <source>
        <dbReference type="ARBA" id="ARBA00022723"/>
    </source>
</evidence>
<gene>
    <name evidence="7" type="ORF">QN277_019339</name>
</gene>
<keyword evidence="1" id="KW-0479">Metal-binding</keyword>
<protein>
    <submittedName>
        <fullName evidence="7">Uncharacterized protein</fullName>
    </submittedName>
</protein>
<accession>A0AAE1JT68</accession>
<evidence type="ECO:0000259" key="5">
    <source>
        <dbReference type="PROSITE" id="PS50158"/>
    </source>
</evidence>
<feature type="domain" description="GRF-type" evidence="6">
    <location>
        <begin position="119"/>
        <end position="162"/>
    </location>
</feature>
<dbReference type="PANTHER" id="PTHR33680:SF1">
    <property type="entry name" value="OS05G0489500 PROTEIN"/>
    <property type="match status" value="1"/>
</dbReference>
<dbReference type="Gene3D" id="4.10.60.10">
    <property type="entry name" value="Zinc finger, CCHC-type"/>
    <property type="match status" value="3"/>
</dbReference>
<dbReference type="PANTHER" id="PTHR33680">
    <property type="entry name" value="OS07G0190500 PROTEIN"/>
    <property type="match status" value="1"/>
</dbReference>
<proteinExistence type="predicted"/>
<name>A0AAE1JT68_9FABA</name>
<reference evidence="7" key="1">
    <citation type="submission" date="2023-10" db="EMBL/GenBank/DDBJ databases">
        <title>Chromosome-level genome of the transformable northern wattle, Acacia crassicarpa.</title>
        <authorList>
            <person name="Massaro I."/>
            <person name="Sinha N.R."/>
            <person name="Poethig S."/>
            <person name="Leichty A.R."/>
        </authorList>
    </citation>
    <scope>NUCLEOTIDE SEQUENCE</scope>
    <source>
        <strain evidence="7">Acra3RX</strain>
        <tissue evidence="7">Leaf</tissue>
    </source>
</reference>
<keyword evidence="2 4" id="KW-0863">Zinc-finger</keyword>
<dbReference type="SUPFAM" id="SSF57756">
    <property type="entry name" value="Retrovirus zinc finger-like domains"/>
    <property type="match status" value="2"/>
</dbReference>
<dbReference type="InterPro" id="IPR036875">
    <property type="entry name" value="Znf_CCHC_sf"/>
</dbReference>
<dbReference type="Pfam" id="PF00098">
    <property type="entry name" value="zf-CCHC"/>
    <property type="match status" value="3"/>
</dbReference>
<dbReference type="InterPro" id="IPR001878">
    <property type="entry name" value="Znf_CCHC"/>
</dbReference>
<keyword evidence="3" id="KW-0862">Zinc</keyword>
<feature type="domain" description="CCHC-type" evidence="5">
    <location>
        <begin position="261"/>
        <end position="274"/>
    </location>
</feature>
<evidence type="ECO:0000313" key="8">
    <source>
        <dbReference type="Proteomes" id="UP001293593"/>
    </source>
</evidence>
<evidence type="ECO:0000256" key="3">
    <source>
        <dbReference type="ARBA" id="ARBA00022833"/>
    </source>
</evidence>
<evidence type="ECO:0000259" key="6">
    <source>
        <dbReference type="PROSITE" id="PS51999"/>
    </source>
</evidence>
<keyword evidence="8" id="KW-1185">Reference proteome</keyword>
<evidence type="ECO:0000313" key="7">
    <source>
        <dbReference type="EMBL" id="KAK4276390.1"/>
    </source>
</evidence>
<dbReference type="SMART" id="SM00343">
    <property type="entry name" value="ZnF_C2HC"/>
    <property type="match status" value="3"/>
</dbReference>
<dbReference type="GO" id="GO:0003676">
    <property type="term" value="F:nucleic acid binding"/>
    <property type="evidence" value="ECO:0007669"/>
    <property type="project" value="InterPro"/>
</dbReference>
<dbReference type="GO" id="GO:0008270">
    <property type="term" value="F:zinc ion binding"/>
    <property type="evidence" value="ECO:0007669"/>
    <property type="project" value="UniProtKB-KW"/>
</dbReference>
<dbReference type="PROSITE" id="PS50158">
    <property type="entry name" value="ZF_CCHC"/>
    <property type="match status" value="3"/>
</dbReference>
<dbReference type="InterPro" id="IPR010666">
    <property type="entry name" value="Znf_GRF"/>
</dbReference>
<dbReference type="Proteomes" id="UP001293593">
    <property type="component" value="Unassembled WGS sequence"/>
</dbReference>
<sequence>MKKMKRPKNIAIEIEDDEFLSELAAVEANVVSNKRPKLLGAAEEEGLYTAALKGSHSLPATAVAKGTNGGASVGTGDSCFKCGRSGHWARDCVEPVPGGHGGGNFGNFGKDADVVEKVCPCGMGACLILTANTERNRGRKFYKCPVREESGGCGFFEWCDNAAGTRMSSGGNQSSVSNSLFPSIHCPCGAGACLILTAKSGKNYGQQFYRCPRNQADSCGFFKWCNELSVGDGVSVSPYKSNYNTSEKSKPSYDSGSRSACFKCGKEGHWAKDCTMVTPNASAGGQRSTASNNTCYKCSKAGHWAKDCPSN</sequence>
<feature type="domain" description="GRF-type" evidence="6">
    <location>
        <begin position="186"/>
        <end position="228"/>
    </location>
</feature>
<dbReference type="PROSITE" id="PS51999">
    <property type="entry name" value="ZF_GRF"/>
    <property type="match status" value="2"/>
</dbReference>
<dbReference type="Pfam" id="PF06839">
    <property type="entry name" value="Zn_ribbon_GRF"/>
    <property type="match status" value="2"/>
</dbReference>
<evidence type="ECO:0000256" key="2">
    <source>
        <dbReference type="ARBA" id="ARBA00022771"/>
    </source>
</evidence>
<feature type="domain" description="CCHC-type" evidence="5">
    <location>
        <begin position="79"/>
        <end position="92"/>
    </location>
</feature>
<feature type="domain" description="CCHC-type" evidence="5">
    <location>
        <begin position="295"/>
        <end position="310"/>
    </location>
</feature>
<evidence type="ECO:0000256" key="4">
    <source>
        <dbReference type="PROSITE-ProRule" id="PRU00047"/>
    </source>
</evidence>
<dbReference type="AlphaFoldDB" id="A0AAE1JT68"/>
<dbReference type="EMBL" id="JAWXYG010000004">
    <property type="protein sequence ID" value="KAK4276390.1"/>
    <property type="molecule type" value="Genomic_DNA"/>
</dbReference>
<comment type="caution">
    <text evidence="7">The sequence shown here is derived from an EMBL/GenBank/DDBJ whole genome shotgun (WGS) entry which is preliminary data.</text>
</comment>